<keyword evidence="6" id="KW-0436">Ligase</keyword>
<evidence type="ECO:0000313" key="6">
    <source>
        <dbReference type="EMBL" id="OBZ69195.1"/>
    </source>
</evidence>
<dbReference type="GO" id="GO:0006511">
    <property type="term" value="P:ubiquitin-dependent protein catabolic process"/>
    <property type="evidence" value="ECO:0007669"/>
    <property type="project" value="InterPro"/>
</dbReference>
<dbReference type="PANTHER" id="PTHR11165">
    <property type="entry name" value="SKP1"/>
    <property type="match status" value="1"/>
</dbReference>
<comment type="caution">
    <text evidence="6">The sequence shown here is derived from an EMBL/GenBank/DDBJ whole genome shotgun (WGS) entry which is preliminary data.</text>
</comment>
<proteinExistence type="inferred from homology"/>
<keyword evidence="7" id="KW-1185">Reference proteome</keyword>
<comment type="subunit">
    <text evidence="3">Component of the SCF (SKP1-CUL1-F-box protein) E3 ubiquitin ligase complexes.</text>
</comment>
<dbReference type="SMART" id="SM00512">
    <property type="entry name" value="Skp1"/>
    <property type="match status" value="1"/>
</dbReference>
<dbReference type="EMBL" id="LUGG01000018">
    <property type="protein sequence ID" value="OBZ69195.1"/>
    <property type="molecule type" value="Genomic_DNA"/>
</dbReference>
<accession>A0A1C7LWX3</accession>
<dbReference type="InterPro" id="IPR036296">
    <property type="entry name" value="SKP1-like_dim_sf"/>
</dbReference>
<comment type="similarity">
    <text evidence="1 3">Belongs to the SKP1 family.</text>
</comment>
<dbReference type="UniPathway" id="UPA00143"/>
<dbReference type="InterPro" id="IPR011333">
    <property type="entry name" value="SKP1/BTB/POZ_sf"/>
</dbReference>
<evidence type="ECO:0000313" key="7">
    <source>
        <dbReference type="Proteomes" id="UP000092993"/>
    </source>
</evidence>
<dbReference type="InterPro" id="IPR016072">
    <property type="entry name" value="Skp1_comp_dimer"/>
</dbReference>
<evidence type="ECO:0000256" key="2">
    <source>
        <dbReference type="ARBA" id="ARBA00022786"/>
    </source>
</evidence>
<dbReference type="STRING" id="5627.A0A1C7LWX3"/>
<dbReference type="Pfam" id="PF01466">
    <property type="entry name" value="Skp1"/>
    <property type="match status" value="1"/>
</dbReference>
<dbReference type="OMA" id="TECPTEC"/>
<evidence type="ECO:0000259" key="5">
    <source>
        <dbReference type="Pfam" id="PF03931"/>
    </source>
</evidence>
<sequence length="164" mass="18232">MVTFITSDEKRIKVDNAIIANFGLLGEFARNNHVDSEPVPLLNIDSTLFKKILEYCDHYREAPTRNVTAPGQTHFTANRRPEIGEWDRAFMAGLERSTLFGIIKAADYLGIRSLLDLGCVTVANMMIGKSASEISLLFGGNGTFNSMEAQVCLFFEDFTLNTSI</sequence>
<dbReference type="InterPro" id="IPR016897">
    <property type="entry name" value="SKP1"/>
</dbReference>
<dbReference type="InterPro" id="IPR016073">
    <property type="entry name" value="Skp1_comp_POZ"/>
</dbReference>
<evidence type="ECO:0000256" key="1">
    <source>
        <dbReference type="ARBA" id="ARBA00009993"/>
    </source>
</evidence>
<evidence type="ECO:0000259" key="4">
    <source>
        <dbReference type="Pfam" id="PF01466"/>
    </source>
</evidence>
<reference evidence="6 7" key="1">
    <citation type="submission" date="2016-03" db="EMBL/GenBank/DDBJ databases">
        <title>Whole genome sequencing of Grifola frondosa 9006-11.</title>
        <authorList>
            <person name="Min B."/>
            <person name="Park H."/>
            <person name="Kim J.-G."/>
            <person name="Cho H."/>
            <person name="Oh Y.-L."/>
            <person name="Kong W.-S."/>
            <person name="Choi I.-G."/>
        </authorList>
    </citation>
    <scope>NUCLEOTIDE SEQUENCE [LARGE SCALE GENOMIC DNA]</scope>
    <source>
        <strain evidence="6 7">9006-11</strain>
    </source>
</reference>
<comment type="function">
    <text evidence="3">Essential component of the SCF (SKP1-CUL1-F-box protein) E3 ubiquitin ligase complexes, which mediate the ubiquitination and subsequent proteasomal degradation of target proteins.</text>
</comment>
<organism evidence="6 7">
    <name type="scientific">Grifola frondosa</name>
    <name type="common">Maitake</name>
    <name type="synonym">Polyporus frondosus</name>
    <dbReference type="NCBI Taxonomy" id="5627"/>
    <lineage>
        <taxon>Eukaryota</taxon>
        <taxon>Fungi</taxon>
        <taxon>Dikarya</taxon>
        <taxon>Basidiomycota</taxon>
        <taxon>Agaricomycotina</taxon>
        <taxon>Agaricomycetes</taxon>
        <taxon>Polyporales</taxon>
        <taxon>Grifolaceae</taxon>
        <taxon>Grifola</taxon>
    </lineage>
</organism>
<name>A0A1C7LWX3_GRIFR</name>
<dbReference type="AlphaFoldDB" id="A0A1C7LWX3"/>
<dbReference type="InterPro" id="IPR001232">
    <property type="entry name" value="SKP1-like"/>
</dbReference>
<evidence type="ECO:0000256" key="3">
    <source>
        <dbReference type="PIRNR" id="PIRNR028729"/>
    </source>
</evidence>
<dbReference type="GO" id="GO:0016874">
    <property type="term" value="F:ligase activity"/>
    <property type="evidence" value="ECO:0007669"/>
    <property type="project" value="UniProtKB-KW"/>
</dbReference>
<gene>
    <name evidence="6" type="primary">sconC_1</name>
    <name evidence="6" type="ORF">A0H81_10774</name>
</gene>
<dbReference type="Pfam" id="PF03931">
    <property type="entry name" value="Skp1_POZ"/>
    <property type="match status" value="1"/>
</dbReference>
<protein>
    <recommendedName>
        <fullName evidence="3">E3 ubiquitin ligase complex SCF subunit</fullName>
    </recommendedName>
</protein>
<dbReference type="Gene3D" id="3.30.710.10">
    <property type="entry name" value="Potassium Channel Kv1.1, Chain A"/>
    <property type="match status" value="1"/>
</dbReference>
<feature type="domain" description="SKP1 component POZ" evidence="5">
    <location>
        <begin position="1"/>
        <end position="60"/>
    </location>
</feature>
<dbReference type="SUPFAM" id="SSF54695">
    <property type="entry name" value="POZ domain"/>
    <property type="match status" value="1"/>
</dbReference>
<dbReference type="PIRSF" id="PIRSF028729">
    <property type="entry name" value="E3_ubiquit_lig_SCF_Skp"/>
    <property type="match status" value="1"/>
</dbReference>
<feature type="domain" description="SKP1 component dimerisation" evidence="4">
    <location>
        <begin position="113"/>
        <end position="139"/>
    </location>
</feature>
<dbReference type="Proteomes" id="UP000092993">
    <property type="component" value="Unassembled WGS sequence"/>
</dbReference>
<dbReference type="SUPFAM" id="SSF81382">
    <property type="entry name" value="Skp1 dimerisation domain-like"/>
    <property type="match status" value="1"/>
</dbReference>
<dbReference type="OrthoDB" id="2342932at2759"/>
<keyword evidence="2 3" id="KW-0833">Ubl conjugation pathway</keyword>
<dbReference type="GO" id="GO:0016567">
    <property type="term" value="P:protein ubiquitination"/>
    <property type="evidence" value="ECO:0007669"/>
    <property type="project" value="UniProtKB-UniPathway"/>
</dbReference>
<comment type="pathway">
    <text evidence="3">Protein modification; protein ubiquitination.</text>
</comment>